<dbReference type="Proteomes" id="UP000694892">
    <property type="component" value="Chromosome 1S"/>
</dbReference>
<protein>
    <recommendedName>
        <fullName evidence="3">GIY-YIG domain-containing protein</fullName>
    </recommendedName>
</protein>
<gene>
    <name evidence="1" type="ORF">XELAEV_18009458mg</name>
</gene>
<evidence type="ECO:0000313" key="1">
    <source>
        <dbReference type="EMBL" id="OCT97228.1"/>
    </source>
</evidence>
<evidence type="ECO:0000313" key="2">
    <source>
        <dbReference type="Proteomes" id="UP000694892"/>
    </source>
</evidence>
<dbReference type="EMBL" id="CM004467">
    <property type="protein sequence ID" value="OCT97228.1"/>
    <property type="molecule type" value="Genomic_DNA"/>
</dbReference>
<organism evidence="1 2">
    <name type="scientific">Xenopus laevis</name>
    <name type="common">African clawed frog</name>
    <dbReference type="NCBI Taxonomy" id="8355"/>
    <lineage>
        <taxon>Eukaryota</taxon>
        <taxon>Metazoa</taxon>
        <taxon>Chordata</taxon>
        <taxon>Craniata</taxon>
        <taxon>Vertebrata</taxon>
        <taxon>Euteleostomi</taxon>
        <taxon>Amphibia</taxon>
        <taxon>Batrachia</taxon>
        <taxon>Anura</taxon>
        <taxon>Pipoidea</taxon>
        <taxon>Pipidae</taxon>
        <taxon>Xenopodinae</taxon>
        <taxon>Xenopus</taxon>
        <taxon>Xenopus</taxon>
    </lineage>
</organism>
<dbReference type="AlphaFoldDB" id="A0A974DSR4"/>
<evidence type="ECO:0008006" key="3">
    <source>
        <dbReference type="Google" id="ProtNLM"/>
    </source>
</evidence>
<accession>A0A974DSR4</accession>
<name>A0A974DSR4_XENLA</name>
<proteinExistence type="predicted"/>
<sequence length="111" mass="12671">MSPCLSCKQCPYVLKGKDFLHPEAGYIVHLWAHFTCVPKYVIYVLVYSCGLIYTGETTHMIKSHISQHRSSINLGNMNLPVSRHFTENVFKVVPPLKNRGDREPNGINRNI</sequence>
<reference evidence="2" key="1">
    <citation type="journal article" date="2016" name="Nature">
        <title>Genome evolution in the allotetraploid frog Xenopus laevis.</title>
        <authorList>
            <person name="Session A.M."/>
            <person name="Uno Y."/>
            <person name="Kwon T."/>
            <person name="Chapman J.A."/>
            <person name="Toyoda A."/>
            <person name="Takahashi S."/>
            <person name="Fukui A."/>
            <person name="Hikosaka A."/>
            <person name="Suzuki A."/>
            <person name="Kondo M."/>
            <person name="van Heeringen S.J."/>
            <person name="Quigley I."/>
            <person name="Heinz S."/>
            <person name="Ogino H."/>
            <person name="Ochi H."/>
            <person name="Hellsten U."/>
            <person name="Lyons J.B."/>
            <person name="Simakov O."/>
            <person name="Putnam N."/>
            <person name="Stites J."/>
            <person name="Kuroki Y."/>
            <person name="Tanaka T."/>
            <person name="Michiue T."/>
            <person name="Watanabe M."/>
            <person name="Bogdanovic O."/>
            <person name="Lister R."/>
            <person name="Georgiou G."/>
            <person name="Paranjpe S.S."/>
            <person name="van Kruijsbergen I."/>
            <person name="Shu S."/>
            <person name="Carlson J."/>
            <person name="Kinoshita T."/>
            <person name="Ohta Y."/>
            <person name="Mawaribuchi S."/>
            <person name="Jenkins J."/>
            <person name="Grimwood J."/>
            <person name="Schmutz J."/>
            <person name="Mitros T."/>
            <person name="Mozaffari S.V."/>
            <person name="Suzuki Y."/>
            <person name="Haramoto Y."/>
            <person name="Yamamoto T.S."/>
            <person name="Takagi C."/>
            <person name="Heald R."/>
            <person name="Miller K."/>
            <person name="Haudenschild C."/>
            <person name="Kitzman J."/>
            <person name="Nakayama T."/>
            <person name="Izutsu Y."/>
            <person name="Robert J."/>
            <person name="Fortriede J."/>
            <person name="Burns K."/>
            <person name="Lotay V."/>
            <person name="Karimi K."/>
            <person name="Yasuoka Y."/>
            <person name="Dichmann D.S."/>
            <person name="Flajnik M.F."/>
            <person name="Houston D.W."/>
            <person name="Shendure J."/>
            <person name="DuPasquier L."/>
            <person name="Vize P.D."/>
            <person name="Zorn A.M."/>
            <person name="Ito M."/>
            <person name="Marcotte E.M."/>
            <person name="Wallingford J.B."/>
            <person name="Ito Y."/>
            <person name="Asashima M."/>
            <person name="Ueno N."/>
            <person name="Matsuda Y."/>
            <person name="Veenstra G.J."/>
            <person name="Fujiyama A."/>
            <person name="Harland R.M."/>
            <person name="Taira M."/>
            <person name="Rokhsar D.S."/>
        </authorList>
    </citation>
    <scope>NUCLEOTIDE SEQUENCE [LARGE SCALE GENOMIC DNA]</scope>
    <source>
        <strain evidence="2">J</strain>
    </source>
</reference>